<accession>A0A6M3LV78</accession>
<evidence type="ECO:0000313" key="1">
    <source>
        <dbReference type="EMBL" id="QJA96508.1"/>
    </source>
</evidence>
<organism evidence="1">
    <name type="scientific">viral metagenome</name>
    <dbReference type="NCBI Taxonomy" id="1070528"/>
    <lineage>
        <taxon>unclassified sequences</taxon>
        <taxon>metagenomes</taxon>
        <taxon>organismal metagenomes</taxon>
    </lineage>
</organism>
<proteinExistence type="predicted"/>
<protein>
    <submittedName>
        <fullName evidence="1">Uncharacterized protein</fullName>
    </submittedName>
</protein>
<dbReference type="EMBL" id="MT143407">
    <property type="protein sequence ID" value="QJA96508.1"/>
    <property type="molecule type" value="Genomic_DNA"/>
</dbReference>
<gene>
    <name evidence="1" type="ORF">MM415B08288_0006</name>
</gene>
<dbReference type="AlphaFoldDB" id="A0A6M3LV78"/>
<sequence>MSERSIIEQAVADILLLAGGMTIELADGLAEQVVDELKRRRVQLVEAIASVIADETGKAVQAAWVDGWSAKVARAVVARINGED</sequence>
<name>A0A6M3LV78_9ZZZZ</name>
<reference evidence="1" key="1">
    <citation type="submission" date="2020-03" db="EMBL/GenBank/DDBJ databases">
        <title>The deep terrestrial virosphere.</title>
        <authorList>
            <person name="Holmfeldt K."/>
            <person name="Nilsson E."/>
            <person name="Simone D."/>
            <person name="Lopez-Fernandez M."/>
            <person name="Wu X."/>
            <person name="de Brujin I."/>
            <person name="Lundin D."/>
            <person name="Andersson A."/>
            <person name="Bertilsson S."/>
            <person name="Dopson M."/>
        </authorList>
    </citation>
    <scope>NUCLEOTIDE SEQUENCE</scope>
    <source>
        <strain evidence="1">MM415B08288</strain>
    </source>
</reference>